<dbReference type="InterPro" id="IPR022935">
    <property type="entry name" value="ClpS"/>
</dbReference>
<dbReference type="SUPFAM" id="SSF54736">
    <property type="entry name" value="ClpS-like"/>
    <property type="match status" value="1"/>
</dbReference>
<dbReference type="FunFam" id="3.30.1390.10:FF:000002">
    <property type="entry name" value="ATP-dependent Clp protease adapter protein ClpS"/>
    <property type="match status" value="1"/>
</dbReference>
<feature type="domain" description="Adaptor protein ClpS core" evidence="1">
    <location>
        <begin position="45"/>
        <end position="122"/>
    </location>
</feature>
<dbReference type="PANTHER" id="PTHR33473:SF19">
    <property type="entry name" value="ATP-DEPENDENT CLP PROTEASE ADAPTER PROTEIN CLPS"/>
    <property type="match status" value="1"/>
</dbReference>
<evidence type="ECO:0000313" key="2">
    <source>
        <dbReference type="EMBL" id="KKN34399.1"/>
    </source>
</evidence>
<dbReference type="PANTHER" id="PTHR33473">
    <property type="entry name" value="ATP-DEPENDENT CLP PROTEASE ADAPTER PROTEIN CLPS1, CHLOROPLASTIC"/>
    <property type="match status" value="1"/>
</dbReference>
<organism evidence="2">
    <name type="scientific">marine sediment metagenome</name>
    <dbReference type="NCBI Taxonomy" id="412755"/>
    <lineage>
        <taxon>unclassified sequences</taxon>
        <taxon>metagenomes</taxon>
        <taxon>ecological metagenomes</taxon>
    </lineage>
</organism>
<sequence length="128" mass="14751">MLVYIITNWFNLAWERKMTDILEIIQMSDIADPIEETKTKIKTAKPKMYRVIFLNDDFTPMEFVTEILQQIFSKSRAEATAIMLEVHNFGKSIVGTYTCEIAEQKVYETMENAKISGYPLSAITEPAD</sequence>
<comment type="caution">
    <text evidence="2">The sequence shown here is derived from an EMBL/GenBank/DDBJ whole genome shotgun (WGS) entry which is preliminary data.</text>
</comment>
<dbReference type="InterPro" id="IPR014719">
    <property type="entry name" value="Ribosomal_bL12_C/ClpS-like"/>
</dbReference>
<dbReference type="Gene3D" id="3.30.1390.10">
    <property type="match status" value="1"/>
</dbReference>
<reference evidence="2" key="1">
    <citation type="journal article" date="2015" name="Nature">
        <title>Complex archaea that bridge the gap between prokaryotes and eukaryotes.</title>
        <authorList>
            <person name="Spang A."/>
            <person name="Saw J.H."/>
            <person name="Jorgensen S.L."/>
            <person name="Zaremba-Niedzwiedzka K."/>
            <person name="Martijn J."/>
            <person name="Lind A.E."/>
            <person name="van Eijk R."/>
            <person name="Schleper C."/>
            <person name="Guy L."/>
            <person name="Ettema T.J."/>
        </authorList>
    </citation>
    <scope>NUCLEOTIDE SEQUENCE</scope>
</reference>
<name>A0A0F9PW03_9ZZZZ</name>
<proteinExistence type="inferred from homology"/>
<dbReference type="Pfam" id="PF02617">
    <property type="entry name" value="ClpS"/>
    <property type="match status" value="1"/>
</dbReference>
<dbReference type="GO" id="GO:0006508">
    <property type="term" value="P:proteolysis"/>
    <property type="evidence" value="ECO:0007669"/>
    <property type="project" value="InterPro"/>
</dbReference>
<dbReference type="AlphaFoldDB" id="A0A0F9PW03"/>
<dbReference type="EMBL" id="LAZR01002108">
    <property type="protein sequence ID" value="KKN34399.1"/>
    <property type="molecule type" value="Genomic_DNA"/>
</dbReference>
<gene>
    <name evidence="2" type="ORF">LCGC14_0794020</name>
</gene>
<dbReference type="HAMAP" id="MF_00302">
    <property type="entry name" value="ClpS"/>
    <property type="match status" value="1"/>
</dbReference>
<dbReference type="InterPro" id="IPR003769">
    <property type="entry name" value="ClpS_core"/>
</dbReference>
<accession>A0A0F9PW03</accession>
<evidence type="ECO:0000259" key="1">
    <source>
        <dbReference type="Pfam" id="PF02617"/>
    </source>
</evidence>
<dbReference type="GO" id="GO:0030163">
    <property type="term" value="P:protein catabolic process"/>
    <property type="evidence" value="ECO:0007669"/>
    <property type="project" value="InterPro"/>
</dbReference>
<protein>
    <recommendedName>
        <fullName evidence="1">Adaptor protein ClpS core domain-containing protein</fullName>
    </recommendedName>
</protein>